<evidence type="ECO:0000313" key="2">
    <source>
        <dbReference type="Proteomes" id="UP001610335"/>
    </source>
</evidence>
<sequence length="76" mass="8624">MFNPAFLYRKTALGSVRCVLCSPCSGTLQDQANRFCEGKQQVRARFLILKQLDLGAWTDTNQYCEALKKTDHCSFS</sequence>
<dbReference type="EMBL" id="JBFXLS010000013">
    <property type="protein sequence ID" value="KAL2830205.1"/>
    <property type="molecule type" value="Genomic_DNA"/>
</dbReference>
<protein>
    <submittedName>
        <fullName evidence="1">Uncharacterized protein</fullName>
    </submittedName>
</protein>
<reference evidence="1 2" key="1">
    <citation type="submission" date="2024-07" db="EMBL/GenBank/DDBJ databases">
        <title>Section-level genome sequencing and comparative genomics of Aspergillus sections Usti and Cavernicolus.</title>
        <authorList>
            <consortium name="Lawrence Berkeley National Laboratory"/>
            <person name="Nybo J.L."/>
            <person name="Vesth T.C."/>
            <person name="Theobald S."/>
            <person name="Frisvad J.C."/>
            <person name="Larsen T.O."/>
            <person name="Kjaerboelling I."/>
            <person name="Rothschild-Mancinelli K."/>
            <person name="Lyhne E.K."/>
            <person name="Kogle M.E."/>
            <person name="Barry K."/>
            <person name="Clum A."/>
            <person name="Na H."/>
            <person name="Ledsgaard L."/>
            <person name="Lin J."/>
            <person name="Lipzen A."/>
            <person name="Kuo A."/>
            <person name="Riley R."/>
            <person name="Mondo S."/>
            <person name="LaButti K."/>
            <person name="Haridas S."/>
            <person name="Pangalinan J."/>
            <person name="Salamov A.A."/>
            <person name="Simmons B.A."/>
            <person name="Magnuson J.K."/>
            <person name="Chen J."/>
            <person name="Drula E."/>
            <person name="Henrissat B."/>
            <person name="Wiebenga A."/>
            <person name="Lubbers R.J."/>
            <person name="Gomes A.C."/>
            <person name="Makela M.R."/>
            <person name="Stajich J."/>
            <person name="Grigoriev I.V."/>
            <person name="Mortensen U.H."/>
            <person name="De vries R.P."/>
            <person name="Baker S.E."/>
            <person name="Andersen M.R."/>
        </authorList>
    </citation>
    <scope>NUCLEOTIDE SEQUENCE [LARGE SCALE GENOMIC DNA]</scope>
    <source>
        <strain evidence="1 2">CBS 600.67</strain>
    </source>
</reference>
<proteinExistence type="predicted"/>
<organism evidence="1 2">
    <name type="scientific">Aspergillus cavernicola</name>
    <dbReference type="NCBI Taxonomy" id="176166"/>
    <lineage>
        <taxon>Eukaryota</taxon>
        <taxon>Fungi</taxon>
        <taxon>Dikarya</taxon>
        <taxon>Ascomycota</taxon>
        <taxon>Pezizomycotina</taxon>
        <taxon>Eurotiomycetes</taxon>
        <taxon>Eurotiomycetidae</taxon>
        <taxon>Eurotiales</taxon>
        <taxon>Aspergillaceae</taxon>
        <taxon>Aspergillus</taxon>
        <taxon>Aspergillus subgen. Nidulantes</taxon>
    </lineage>
</organism>
<accession>A0ABR4IR17</accession>
<gene>
    <name evidence="1" type="ORF">BDW59DRAFT_22216</name>
</gene>
<dbReference type="Proteomes" id="UP001610335">
    <property type="component" value="Unassembled WGS sequence"/>
</dbReference>
<keyword evidence="2" id="KW-1185">Reference proteome</keyword>
<comment type="caution">
    <text evidence="1">The sequence shown here is derived from an EMBL/GenBank/DDBJ whole genome shotgun (WGS) entry which is preliminary data.</text>
</comment>
<evidence type="ECO:0000313" key="1">
    <source>
        <dbReference type="EMBL" id="KAL2830205.1"/>
    </source>
</evidence>
<name>A0ABR4IR17_9EURO</name>